<sequence>MPASGGSTALQGTSKSANVQISRCLSHDRDANKKKSAPHDSRRYQIKREREEEIVVQICQLPGKYLPSSTGEYNKVGLEIAETCIILMLKTYSNTALSWDLVQKAAAKLSDNDLKPYIASTYTPRQLASALSIVAEKSFALAGWPMGGKKHMVGVEEGLSILTPTSGTLNYYEKMLWTATHIPTSPDVARRTIYRRQGKPVQQGETHSSGSVMTLWAKNPDDNFKGATFHGKVTMMMAFLQGKDVRDEKNRVPPSCWQYQVGHARILQLTRNPFTGVVQAKAMKPNGGVWTVTTNLSNSRAAVEGLGLELDRKFGAIDFSSTRRFIRDGSASSALKSSIAGKQWRVALRGEELLIIVV</sequence>
<accession>A0A6A6EZ48</accession>
<evidence type="ECO:0000256" key="1">
    <source>
        <dbReference type="SAM" id="MobiDB-lite"/>
    </source>
</evidence>
<proteinExistence type="predicted"/>
<evidence type="ECO:0000313" key="2">
    <source>
        <dbReference type="EMBL" id="KAF2207498.1"/>
    </source>
</evidence>
<feature type="compositionally biased region" description="Polar residues" evidence="1">
    <location>
        <begin position="1"/>
        <end position="23"/>
    </location>
</feature>
<dbReference type="AlphaFoldDB" id="A0A6A6EZ48"/>
<evidence type="ECO:0000313" key="3">
    <source>
        <dbReference type="Proteomes" id="UP000799539"/>
    </source>
</evidence>
<keyword evidence="3" id="KW-1185">Reference proteome</keyword>
<reference evidence="2" key="1">
    <citation type="journal article" date="2020" name="Stud. Mycol.">
        <title>101 Dothideomycetes genomes: a test case for predicting lifestyles and emergence of pathogens.</title>
        <authorList>
            <person name="Haridas S."/>
            <person name="Albert R."/>
            <person name="Binder M."/>
            <person name="Bloem J."/>
            <person name="Labutti K."/>
            <person name="Salamov A."/>
            <person name="Andreopoulos B."/>
            <person name="Baker S."/>
            <person name="Barry K."/>
            <person name="Bills G."/>
            <person name="Bluhm B."/>
            <person name="Cannon C."/>
            <person name="Castanera R."/>
            <person name="Culley D."/>
            <person name="Daum C."/>
            <person name="Ezra D."/>
            <person name="Gonzalez J."/>
            <person name="Henrissat B."/>
            <person name="Kuo A."/>
            <person name="Liang C."/>
            <person name="Lipzen A."/>
            <person name="Lutzoni F."/>
            <person name="Magnuson J."/>
            <person name="Mondo S."/>
            <person name="Nolan M."/>
            <person name="Ohm R."/>
            <person name="Pangilinan J."/>
            <person name="Park H.-J."/>
            <person name="Ramirez L."/>
            <person name="Alfaro M."/>
            <person name="Sun H."/>
            <person name="Tritt A."/>
            <person name="Yoshinaga Y."/>
            <person name="Zwiers L.-H."/>
            <person name="Turgeon B."/>
            <person name="Goodwin S."/>
            <person name="Spatafora J."/>
            <person name="Crous P."/>
            <person name="Grigoriev I."/>
        </authorList>
    </citation>
    <scope>NUCLEOTIDE SEQUENCE</scope>
    <source>
        <strain evidence="2">SCOH1-5</strain>
    </source>
</reference>
<gene>
    <name evidence="2" type="ORF">CERZMDRAFT_102394</name>
</gene>
<feature type="compositionally biased region" description="Basic and acidic residues" evidence="1">
    <location>
        <begin position="25"/>
        <end position="43"/>
    </location>
</feature>
<protein>
    <submittedName>
        <fullName evidence="2">Uncharacterized protein</fullName>
    </submittedName>
</protein>
<feature type="region of interest" description="Disordered" evidence="1">
    <location>
        <begin position="1"/>
        <end position="43"/>
    </location>
</feature>
<organism evidence="2 3">
    <name type="scientific">Cercospora zeae-maydis SCOH1-5</name>
    <dbReference type="NCBI Taxonomy" id="717836"/>
    <lineage>
        <taxon>Eukaryota</taxon>
        <taxon>Fungi</taxon>
        <taxon>Dikarya</taxon>
        <taxon>Ascomycota</taxon>
        <taxon>Pezizomycotina</taxon>
        <taxon>Dothideomycetes</taxon>
        <taxon>Dothideomycetidae</taxon>
        <taxon>Mycosphaerellales</taxon>
        <taxon>Mycosphaerellaceae</taxon>
        <taxon>Cercospora</taxon>
    </lineage>
</organism>
<dbReference type="Proteomes" id="UP000799539">
    <property type="component" value="Unassembled WGS sequence"/>
</dbReference>
<name>A0A6A6EZ48_9PEZI</name>
<dbReference type="EMBL" id="ML992703">
    <property type="protein sequence ID" value="KAF2207498.1"/>
    <property type="molecule type" value="Genomic_DNA"/>
</dbReference>